<feature type="chain" id="PRO_5021916843" description="SPW repeat-containing protein" evidence="2">
    <location>
        <begin position="24"/>
        <end position="123"/>
    </location>
</feature>
<keyword evidence="4" id="KW-1185">Reference proteome</keyword>
<dbReference type="RefSeq" id="WP_147133128.1">
    <property type="nucleotide sequence ID" value="NZ_BAABIJ010000001.1"/>
</dbReference>
<evidence type="ECO:0000313" key="4">
    <source>
        <dbReference type="Proteomes" id="UP000321617"/>
    </source>
</evidence>
<dbReference type="OrthoDB" id="3297195at2"/>
<evidence type="ECO:0000256" key="1">
    <source>
        <dbReference type="SAM" id="Phobius"/>
    </source>
</evidence>
<feature type="transmembrane region" description="Helical" evidence="1">
    <location>
        <begin position="33"/>
        <end position="56"/>
    </location>
</feature>
<keyword evidence="1" id="KW-0812">Transmembrane</keyword>
<feature type="transmembrane region" description="Helical" evidence="1">
    <location>
        <begin position="63"/>
        <end position="81"/>
    </location>
</feature>
<dbReference type="EMBL" id="VLLL01000005">
    <property type="protein sequence ID" value="TWJ15062.1"/>
    <property type="molecule type" value="Genomic_DNA"/>
</dbReference>
<evidence type="ECO:0000313" key="3">
    <source>
        <dbReference type="EMBL" id="TWJ15062.1"/>
    </source>
</evidence>
<sequence>MRRLIVILGAVVTAVAASTPAYAYAHDRVADPWLHTALDVLTLVMVTSPLWTAYLWGPGRRGALLALIGVVQIPAAVFAFVPIADPVLHAVALLVGVTSTVTSIWYVRRAGRAAHTAGRPAVR</sequence>
<keyword evidence="1" id="KW-0472">Membrane</keyword>
<comment type="caution">
    <text evidence="3">The sequence shown here is derived from an EMBL/GenBank/DDBJ whole genome shotgun (WGS) entry which is preliminary data.</text>
</comment>
<keyword evidence="2" id="KW-0732">Signal</keyword>
<feature type="transmembrane region" description="Helical" evidence="1">
    <location>
        <begin position="87"/>
        <end position="107"/>
    </location>
</feature>
<name>A0A562VB11_9ACTN</name>
<reference evidence="3 4" key="1">
    <citation type="journal article" date="2013" name="Stand. Genomic Sci.">
        <title>Genomic Encyclopedia of Type Strains, Phase I: The one thousand microbial genomes (KMG-I) project.</title>
        <authorList>
            <person name="Kyrpides N.C."/>
            <person name="Woyke T."/>
            <person name="Eisen J.A."/>
            <person name="Garrity G."/>
            <person name="Lilburn T.G."/>
            <person name="Beck B.J."/>
            <person name="Whitman W.B."/>
            <person name="Hugenholtz P."/>
            <person name="Klenk H.P."/>
        </authorList>
    </citation>
    <scope>NUCLEOTIDE SEQUENCE [LARGE SCALE GENOMIC DNA]</scope>
    <source>
        <strain evidence="3 4">DSM 45044</strain>
    </source>
</reference>
<dbReference type="AlphaFoldDB" id="A0A562VB11"/>
<keyword evidence="1" id="KW-1133">Transmembrane helix</keyword>
<evidence type="ECO:0008006" key="5">
    <source>
        <dbReference type="Google" id="ProtNLM"/>
    </source>
</evidence>
<feature type="signal peptide" evidence="2">
    <location>
        <begin position="1"/>
        <end position="23"/>
    </location>
</feature>
<accession>A0A562VB11</accession>
<proteinExistence type="predicted"/>
<dbReference type="Proteomes" id="UP000321617">
    <property type="component" value="Unassembled WGS sequence"/>
</dbReference>
<protein>
    <recommendedName>
        <fullName evidence="5">SPW repeat-containing protein</fullName>
    </recommendedName>
</protein>
<gene>
    <name evidence="3" type="ORF">LX16_0760</name>
</gene>
<organism evidence="3 4">
    <name type="scientific">Stackebrandtia albiflava</name>
    <dbReference type="NCBI Taxonomy" id="406432"/>
    <lineage>
        <taxon>Bacteria</taxon>
        <taxon>Bacillati</taxon>
        <taxon>Actinomycetota</taxon>
        <taxon>Actinomycetes</taxon>
        <taxon>Glycomycetales</taxon>
        <taxon>Glycomycetaceae</taxon>
        <taxon>Stackebrandtia</taxon>
    </lineage>
</organism>
<evidence type="ECO:0000256" key="2">
    <source>
        <dbReference type="SAM" id="SignalP"/>
    </source>
</evidence>